<reference evidence="1" key="1">
    <citation type="submission" date="2019-10" db="EMBL/GenBank/DDBJ databases">
        <authorList>
            <consortium name="DOE Joint Genome Institute"/>
            <person name="Kuo A."/>
            <person name="Miyauchi S."/>
            <person name="Kiss E."/>
            <person name="Drula E."/>
            <person name="Kohler A."/>
            <person name="Sanchez-Garcia M."/>
            <person name="Andreopoulos B."/>
            <person name="Barry K.W."/>
            <person name="Bonito G."/>
            <person name="Buee M."/>
            <person name="Carver A."/>
            <person name="Chen C."/>
            <person name="Cichocki N."/>
            <person name="Clum A."/>
            <person name="Culley D."/>
            <person name="Crous P.W."/>
            <person name="Fauchery L."/>
            <person name="Girlanda M."/>
            <person name="Hayes R."/>
            <person name="Keri Z."/>
            <person name="Labutti K."/>
            <person name="Lipzen A."/>
            <person name="Lombard V."/>
            <person name="Magnuson J."/>
            <person name="Maillard F."/>
            <person name="Morin E."/>
            <person name="Murat C."/>
            <person name="Nolan M."/>
            <person name="Ohm R."/>
            <person name="Pangilinan J."/>
            <person name="Pereira M."/>
            <person name="Perotto S."/>
            <person name="Peter M."/>
            <person name="Riley R."/>
            <person name="Sitrit Y."/>
            <person name="Stielow B."/>
            <person name="Szollosi G."/>
            <person name="Zifcakova L."/>
            <person name="Stursova M."/>
            <person name="Spatafora J.W."/>
            <person name="Tedersoo L."/>
            <person name="Vaario L.-M."/>
            <person name="Yamada A."/>
            <person name="Yan M."/>
            <person name="Wang P."/>
            <person name="Xu J."/>
            <person name="Bruns T."/>
            <person name="Baldrian P."/>
            <person name="Vilgalys R."/>
            <person name="Henrissat B."/>
            <person name="Grigoriev I.V."/>
            <person name="Hibbett D."/>
            <person name="Nagy L.G."/>
            <person name="Martin F.M."/>
        </authorList>
    </citation>
    <scope>NUCLEOTIDE SEQUENCE</scope>
    <source>
        <strain evidence="1">P2</strain>
    </source>
</reference>
<protein>
    <submittedName>
        <fullName evidence="1">DUF788-domain-containing protein</fullName>
    </submittedName>
</protein>
<comment type="caution">
    <text evidence="1">The sequence shown here is derived from an EMBL/GenBank/DDBJ whole genome shotgun (WGS) entry which is preliminary data.</text>
</comment>
<sequence length="189" mass="21390">MANASAKKTAANNERAISNLRQGLLIATILSTLIRAIFRTKSLSPTQFSFWIHIFSHIPSTLIARYLAEIGEPKRSDIGELTSPGEDLNQPGVIEWCFDIIYVTWTCQVGSAIFGEKLWWLAAVIPLYALYKIWTSFLRPYLGFGKSSDSADKTENNPPQQTSKRQEKLKKRSERGDPRVQTKTVKKQE</sequence>
<dbReference type="EMBL" id="MU117970">
    <property type="protein sequence ID" value="KAF9652103.1"/>
    <property type="molecule type" value="Genomic_DNA"/>
</dbReference>
<organism evidence="1 2">
    <name type="scientific">Thelephora ganbajun</name>
    <name type="common">Ganba fungus</name>
    <dbReference type="NCBI Taxonomy" id="370292"/>
    <lineage>
        <taxon>Eukaryota</taxon>
        <taxon>Fungi</taxon>
        <taxon>Dikarya</taxon>
        <taxon>Basidiomycota</taxon>
        <taxon>Agaricomycotina</taxon>
        <taxon>Agaricomycetes</taxon>
        <taxon>Thelephorales</taxon>
        <taxon>Thelephoraceae</taxon>
        <taxon>Thelephora</taxon>
    </lineage>
</organism>
<evidence type="ECO:0000313" key="2">
    <source>
        <dbReference type="Proteomes" id="UP000886501"/>
    </source>
</evidence>
<gene>
    <name evidence="1" type="ORF">BDM02DRAFT_180833</name>
</gene>
<name>A0ACB6ZS18_THEGA</name>
<keyword evidence="2" id="KW-1185">Reference proteome</keyword>
<evidence type="ECO:0000313" key="1">
    <source>
        <dbReference type="EMBL" id="KAF9652103.1"/>
    </source>
</evidence>
<dbReference type="Proteomes" id="UP000886501">
    <property type="component" value="Unassembled WGS sequence"/>
</dbReference>
<accession>A0ACB6ZS18</accession>
<reference evidence="1" key="2">
    <citation type="journal article" date="2020" name="Nat. Commun.">
        <title>Large-scale genome sequencing of mycorrhizal fungi provides insights into the early evolution of symbiotic traits.</title>
        <authorList>
            <person name="Miyauchi S."/>
            <person name="Kiss E."/>
            <person name="Kuo A."/>
            <person name="Drula E."/>
            <person name="Kohler A."/>
            <person name="Sanchez-Garcia M."/>
            <person name="Morin E."/>
            <person name="Andreopoulos B."/>
            <person name="Barry K.W."/>
            <person name="Bonito G."/>
            <person name="Buee M."/>
            <person name="Carver A."/>
            <person name="Chen C."/>
            <person name="Cichocki N."/>
            <person name="Clum A."/>
            <person name="Culley D."/>
            <person name="Crous P.W."/>
            <person name="Fauchery L."/>
            <person name="Girlanda M."/>
            <person name="Hayes R.D."/>
            <person name="Keri Z."/>
            <person name="LaButti K."/>
            <person name="Lipzen A."/>
            <person name="Lombard V."/>
            <person name="Magnuson J."/>
            <person name="Maillard F."/>
            <person name="Murat C."/>
            <person name="Nolan M."/>
            <person name="Ohm R.A."/>
            <person name="Pangilinan J."/>
            <person name="Pereira M.F."/>
            <person name="Perotto S."/>
            <person name="Peter M."/>
            <person name="Pfister S."/>
            <person name="Riley R."/>
            <person name="Sitrit Y."/>
            <person name="Stielow J.B."/>
            <person name="Szollosi G."/>
            <person name="Zifcakova L."/>
            <person name="Stursova M."/>
            <person name="Spatafora J.W."/>
            <person name="Tedersoo L."/>
            <person name="Vaario L.M."/>
            <person name="Yamada A."/>
            <person name="Yan M."/>
            <person name="Wang P."/>
            <person name="Xu J."/>
            <person name="Bruns T."/>
            <person name="Baldrian P."/>
            <person name="Vilgalys R."/>
            <person name="Dunand C."/>
            <person name="Henrissat B."/>
            <person name="Grigoriev I.V."/>
            <person name="Hibbett D."/>
            <person name="Nagy L.G."/>
            <person name="Martin F.M."/>
        </authorList>
    </citation>
    <scope>NUCLEOTIDE SEQUENCE</scope>
    <source>
        <strain evidence="1">P2</strain>
    </source>
</reference>
<proteinExistence type="predicted"/>